<dbReference type="EMBL" id="MUGY01000028">
    <property type="protein sequence ID" value="OXA90202.1"/>
    <property type="molecule type" value="Genomic_DNA"/>
</dbReference>
<dbReference type="RefSeq" id="WP_012025616.1">
    <property type="nucleotide sequence ID" value="NZ_JBEWQG010000018.1"/>
</dbReference>
<evidence type="ECO:0000313" key="4">
    <source>
        <dbReference type="Proteomes" id="UP000028712"/>
    </source>
</evidence>
<dbReference type="Proteomes" id="UP000198424">
    <property type="component" value="Unassembled WGS sequence"/>
</dbReference>
<reference evidence="2 4" key="1">
    <citation type="submission" date="2014-07" db="EMBL/GenBank/DDBJ databases">
        <title>Genome of Flavobacterium hydatis DSM 2063.</title>
        <authorList>
            <person name="Pipes S.E."/>
            <person name="Stropko S.J."/>
            <person name="Newman J.D."/>
        </authorList>
    </citation>
    <scope>NUCLEOTIDE SEQUENCE [LARGE SCALE GENOMIC DNA]</scope>
    <source>
        <strain evidence="2 4">DSM 2063</strain>
    </source>
</reference>
<dbReference type="AlphaFoldDB" id="A0A086AIM9"/>
<accession>A0A086AIM9</accession>
<feature type="signal peptide" evidence="1">
    <location>
        <begin position="1"/>
        <end position="19"/>
    </location>
</feature>
<sequence length="198" mass="22643">MKKILIMLTLLLPIYNSFSQTKDDTSKHLVFKGVPLDGTLEEYVLKMKQNGFDHLSTKDGVATLQGDFAGYKDCYVGVSTLNQKDLVHKIAVLFPEKDTWSTLYDNYINLKEMLTEKYGKPSAVVEKFDNRSSEPKDDGTKMFDVKFDRCKYYSIWETDKGKIQLSIDHKSVTSCFVKLAYFDKINSSTVKKTALDDL</sequence>
<dbReference type="STRING" id="991.IW20_10260"/>
<dbReference type="OrthoDB" id="1025938at2"/>
<evidence type="ECO:0000313" key="2">
    <source>
        <dbReference type="EMBL" id="KFF16543.1"/>
    </source>
</evidence>
<reference evidence="3 5" key="2">
    <citation type="submission" date="2016-11" db="EMBL/GenBank/DDBJ databases">
        <title>Whole genomes of Flavobacteriaceae.</title>
        <authorList>
            <person name="Stine C."/>
            <person name="Li C."/>
            <person name="Tadesse D."/>
        </authorList>
    </citation>
    <scope>NUCLEOTIDE SEQUENCE [LARGE SCALE GENOMIC DNA]</scope>
    <source>
        <strain evidence="3 5">ATCC 29551</strain>
    </source>
</reference>
<keyword evidence="5" id="KW-1185">Reference proteome</keyword>
<evidence type="ECO:0000313" key="5">
    <source>
        <dbReference type="Proteomes" id="UP000198424"/>
    </source>
</evidence>
<organism evidence="2 4">
    <name type="scientific">Flavobacterium hydatis</name>
    <name type="common">Cytophaga aquatilis</name>
    <dbReference type="NCBI Taxonomy" id="991"/>
    <lineage>
        <taxon>Bacteria</taxon>
        <taxon>Pseudomonadati</taxon>
        <taxon>Bacteroidota</taxon>
        <taxon>Flavobacteriia</taxon>
        <taxon>Flavobacteriales</taxon>
        <taxon>Flavobacteriaceae</taxon>
        <taxon>Flavobacterium</taxon>
    </lineage>
</organism>
<keyword evidence="1" id="KW-0732">Signal</keyword>
<dbReference type="eggNOG" id="ENOG5030UU4">
    <property type="taxonomic scope" value="Bacteria"/>
</dbReference>
<dbReference type="Proteomes" id="UP000028712">
    <property type="component" value="Unassembled WGS sequence"/>
</dbReference>
<protein>
    <recommendedName>
        <fullName evidence="6">Lipoprotein</fullName>
    </recommendedName>
</protein>
<evidence type="ECO:0000256" key="1">
    <source>
        <dbReference type="SAM" id="SignalP"/>
    </source>
</evidence>
<evidence type="ECO:0000313" key="3">
    <source>
        <dbReference type="EMBL" id="OXA90202.1"/>
    </source>
</evidence>
<dbReference type="GeneID" id="31766550"/>
<name>A0A086AIM9_FLAHY</name>
<feature type="chain" id="PRO_5001802929" description="Lipoprotein" evidence="1">
    <location>
        <begin position="20"/>
        <end position="198"/>
    </location>
</feature>
<comment type="caution">
    <text evidence="2">The sequence shown here is derived from an EMBL/GenBank/DDBJ whole genome shotgun (WGS) entry which is preliminary data.</text>
</comment>
<dbReference type="EMBL" id="JPRM01000014">
    <property type="protein sequence ID" value="KFF16543.1"/>
    <property type="molecule type" value="Genomic_DNA"/>
</dbReference>
<proteinExistence type="predicted"/>
<evidence type="ECO:0008006" key="6">
    <source>
        <dbReference type="Google" id="ProtNLM"/>
    </source>
</evidence>
<gene>
    <name evidence="3" type="ORF">B0A62_19200</name>
    <name evidence="2" type="ORF">IW20_10260</name>
</gene>